<keyword evidence="4" id="KW-1185">Reference proteome</keyword>
<name>A0A2Z6IED1_9BURK</name>
<protein>
    <recommendedName>
        <fullName evidence="2">NYN domain-containing protein</fullName>
    </recommendedName>
</protein>
<gene>
    <name evidence="3" type="ORF">SUTMEG_09270</name>
</gene>
<evidence type="ECO:0000313" key="3">
    <source>
        <dbReference type="EMBL" id="BBF23036.1"/>
    </source>
</evidence>
<dbReference type="EMBL" id="AP018786">
    <property type="protein sequence ID" value="BBF23036.1"/>
    <property type="molecule type" value="Genomic_DNA"/>
</dbReference>
<proteinExistence type="predicted"/>
<dbReference type="Pfam" id="PF01936">
    <property type="entry name" value="NYN"/>
    <property type="match status" value="1"/>
</dbReference>
<dbReference type="AlphaFoldDB" id="A0A2Z6IED1"/>
<reference evidence="3 4" key="1">
    <citation type="journal article" date="2018" name="Int. J. Syst. Evol. Microbiol.">
        <title>Mesosutterella multiformis gen. nov., sp. nov., a member of the family Sutterellaceae and Sutterella megalosphaeroides sp. nov., isolated from human faeces.</title>
        <authorList>
            <person name="Sakamoto M."/>
            <person name="Ikeyama N."/>
            <person name="Kunihiro T."/>
            <person name="Iino T."/>
            <person name="Yuki M."/>
            <person name="Ohkuma M."/>
        </authorList>
    </citation>
    <scope>NUCLEOTIDE SEQUENCE [LARGE SCALE GENOMIC DNA]</scope>
    <source>
        <strain evidence="3 4">6FBBBH3</strain>
    </source>
</reference>
<dbReference type="Proteomes" id="UP000271003">
    <property type="component" value="Chromosome"/>
</dbReference>
<dbReference type="PANTHER" id="PTHR35811:SF1">
    <property type="entry name" value="HTH OST-TYPE DOMAIN-CONTAINING PROTEIN"/>
    <property type="match status" value="1"/>
</dbReference>
<dbReference type="CDD" id="cd11297">
    <property type="entry name" value="PIN_LabA-like_N_1"/>
    <property type="match status" value="1"/>
</dbReference>
<dbReference type="Gene3D" id="3.40.50.1010">
    <property type="entry name" value="5'-nuclease"/>
    <property type="match status" value="1"/>
</dbReference>
<dbReference type="KEGG" id="sutt:SUTMEG_09270"/>
<accession>A0A2Z6IED1</accession>
<dbReference type="InterPro" id="IPR021139">
    <property type="entry name" value="NYN"/>
</dbReference>
<evidence type="ECO:0000256" key="1">
    <source>
        <dbReference type="SAM" id="MobiDB-lite"/>
    </source>
</evidence>
<organism evidence="3 4">
    <name type="scientific">Sutterella megalosphaeroides</name>
    <dbReference type="NCBI Taxonomy" id="2494234"/>
    <lineage>
        <taxon>Bacteria</taxon>
        <taxon>Pseudomonadati</taxon>
        <taxon>Pseudomonadota</taxon>
        <taxon>Betaproteobacteria</taxon>
        <taxon>Burkholderiales</taxon>
        <taxon>Sutterellaceae</taxon>
        <taxon>Sutterella</taxon>
    </lineage>
</organism>
<feature type="compositionally biased region" description="Low complexity" evidence="1">
    <location>
        <begin position="173"/>
        <end position="182"/>
    </location>
</feature>
<sequence length="350" mass="38423">MREEPSRLRADARPGTRTALLVDAENVSPKALDFVVERLGDAWDAVEVRRVYGDWRKTALSSGWHAVCLRQGLREMQQLSAVAGKNATDFAIVIDAIELAADGFGEIVVVSSDSDFMPLAQRLRERGVRYVGFGKTQTPIGYRKSCAVFTEFPEEAQAAEAAQATQAAQAPAAPKAAKVPKPSKVCQAPGASASFGKPEAPEKPEIPATATNKADEPATLGVTPVTAEDDVRLLKAINQRFHDADGFTCGGHVGHYAKMLGFHWGKRTQSRRLAAIVRRHPKVFEWRIENEHFYFRIRPEPEPKVAKFRVAALPALPAPRPRLALPRPALRRLLPAPERVPLLPLLPFTP</sequence>
<feature type="domain" description="NYN" evidence="2">
    <location>
        <begin position="17"/>
        <end position="150"/>
    </location>
</feature>
<dbReference type="PANTHER" id="PTHR35811">
    <property type="entry name" value="SLR1870 PROTEIN"/>
    <property type="match status" value="1"/>
</dbReference>
<feature type="region of interest" description="Disordered" evidence="1">
    <location>
        <begin position="173"/>
        <end position="222"/>
    </location>
</feature>
<evidence type="ECO:0000259" key="2">
    <source>
        <dbReference type="Pfam" id="PF01936"/>
    </source>
</evidence>
<evidence type="ECO:0000313" key="4">
    <source>
        <dbReference type="Proteomes" id="UP000271003"/>
    </source>
</evidence>
<dbReference type="GO" id="GO:0004540">
    <property type="term" value="F:RNA nuclease activity"/>
    <property type="evidence" value="ECO:0007669"/>
    <property type="project" value="InterPro"/>
</dbReference>